<reference evidence="2 3" key="1">
    <citation type="submission" date="2024-11" db="EMBL/GenBank/DDBJ databases">
        <title>Chromosome-level genome assembly of the freshwater bivalve Anodonta woodiana.</title>
        <authorList>
            <person name="Chen X."/>
        </authorList>
    </citation>
    <scope>NUCLEOTIDE SEQUENCE [LARGE SCALE GENOMIC DNA]</scope>
    <source>
        <strain evidence="2">MN2024</strain>
        <tissue evidence="2">Gills</tissue>
    </source>
</reference>
<feature type="transmembrane region" description="Helical" evidence="1">
    <location>
        <begin position="149"/>
        <end position="167"/>
    </location>
</feature>
<comment type="caution">
    <text evidence="2">The sequence shown here is derived from an EMBL/GenBank/DDBJ whole genome shotgun (WGS) entry which is preliminary data.</text>
</comment>
<keyword evidence="1" id="KW-0472">Membrane</keyword>
<protein>
    <recommendedName>
        <fullName evidence="4">Transmembrane protein</fullName>
    </recommendedName>
</protein>
<evidence type="ECO:0000313" key="2">
    <source>
        <dbReference type="EMBL" id="KAL3856731.1"/>
    </source>
</evidence>
<dbReference type="PANTHER" id="PTHR33444">
    <property type="entry name" value="SI:DKEY-19B23.12-RELATED"/>
    <property type="match status" value="1"/>
</dbReference>
<feature type="transmembrane region" description="Helical" evidence="1">
    <location>
        <begin position="95"/>
        <end position="117"/>
    </location>
</feature>
<organism evidence="2 3">
    <name type="scientific">Sinanodonta woodiana</name>
    <name type="common">Chinese pond mussel</name>
    <name type="synonym">Anodonta woodiana</name>
    <dbReference type="NCBI Taxonomy" id="1069815"/>
    <lineage>
        <taxon>Eukaryota</taxon>
        <taxon>Metazoa</taxon>
        <taxon>Spiralia</taxon>
        <taxon>Lophotrochozoa</taxon>
        <taxon>Mollusca</taxon>
        <taxon>Bivalvia</taxon>
        <taxon>Autobranchia</taxon>
        <taxon>Heteroconchia</taxon>
        <taxon>Palaeoheterodonta</taxon>
        <taxon>Unionida</taxon>
        <taxon>Unionoidea</taxon>
        <taxon>Unionidae</taxon>
        <taxon>Unioninae</taxon>
        <taxon>Sinanodonta</taxon>
    </lineage>
</organism>
<proteinExistence type="predicted"/>
<feature type="transmembrane region" description="Helical" evidence="1">
    <location>
        <begin position="56"/>
        <end position="75"/>
    </location>
</feature>
<sequence length="191" mass="21037">MGSGKGGAEKSAVCGMCGVLLLIFLLIVIICGLGLAKLIIGAVYIENCSSQPKLPVWLIVNACIPTFLSGLSFIFKNYTKGKNRKKSRSSAENVIRIISITSFLFNFAWVIVGSYWVSTVWSRVKYDSCNTCCSGILTDFALSMVIMDWLWLIVFFVLIISSMFVAANSSTTIGQNQDSVFFIKIERTQVP</sequence>
<dbReference type="EMBL" id="JBJQND010000013">
    <property type="protein sequence ID" value="KAL3856731.1"/>
    <property type="molecule type" value="Genomic_DNA"/>
</dbReference>
<dbReference type="AlphaFoldDB" id="A0ABD3V526"/>
<feature type="transmembrane region" description="Helical" evidence="1">
    <location>
        <begin position="12"/>
        <end position="36"/>
    </location>
</feature>
<accession>A0ABD3V526</accession>
<evidence type="ECO:0000256" key="1">
    <source>
        <dbReference type="SAM" id="Phobius"/>
    </source>
</evidence>
<name>A0ABD3V526_SINWO</name>
<evidence type="ECO:0000313" key="3">
    <source>
        <dbReference type="Proteomes" id="UP001634394"/>
    </source>
</evidence>
<dbReference type="InterPro" id="IPR040350">
    <property type="entry name" value="TMEM272"/>
</dbReference>
<keyword evidence="1" id="KW-1133">Transmembrane helix</keyword>
<evidence type="ECO:0008006" key="4">
    <source>
        <dbReference type="Google" id="ProtNLM"/>
    </source>
</evidence>
<gene>
    <name evidence="2" type="ORF">ACJMK2_011454</name>
</gene>
<keyword evidence="3" id="KW-1185">Reference proteome</keyword>
<dbReference type="PANTHER" id="PTHR33444:SF2">
    <property type="entry name" value="MARVEL DOMAIN-CONTAINING PROTEIN"/>
    <property type="match status" value="1"/>
</dbReference>
<dbReference type="Proteomes" id="UP001634394">
    <property type="component" value="Unassembled WGS sequence"/>
</dbReference>
<keyword evidence="1" id="KW-0812">Transmembrane</keyword>